<keyword evidence="3" id="KW-1185">Reference proteome</keyword>
<evidence type="ECO:0000313" key="3">
    <source>
        <dbReference type="Proteomes" id="UP000324133"/>
    </source>
</evidence>
<dbReference type="Proteomes" id="UP000324133">
    <property type="component" value="Unassembled WGS sequence"/>
</dbReference>
<feature type="transmembrane region" description="Helical" evidence="1">
    <location>
        <begin position="12"/>
        <end position="31"/>
    </location>
</feature>
<dbReference type="EMBL" id="VKKY01000002">
    <property type="protein sequence ID" value="KAA3438447.1"/>
    <property type="molecule type" value="Genomic_DNA"/>
</dbReference>
<comment type="caution">
    <text evidence="2">The sequence shown here is derived from an EMBL/GenBank/DDBJ whole genome shotgun (WGS) entry which is preliminary data.</text>
</comment>
<reference evidence="2 3" key="1">
    <citation type="submission" date="2019-07" db="EMBL/GenBank/DDBJ databases">
        <title>Rufibacter sp. nov., isolated from lake sediment.</title>
        <authorList>
            <person name="Qu J.-H."/>
        </authorList>
    </citation>
    <scope>NUCLEOTIDE SEQUENCE [LARGE SCALE GENOMIC DNA]</scope>
    <source>
        <strain evidence="2 3">NBS58-1</strain>
    </source>
</reference>
<feature type="transmembrane region" description="Helical" evidence="1">
    <location>
        <begin position="37"/>
        <end position="59"/>
    </location>
</feature>
<dbReference type="OrthoDB" id="799809at2"/>
<evidence type="ECO:0000313" key="2">
    <source>
        <dbReference type="EMBL" id="KAA3438447.1"/>
    </source>
</evidence>
<keyword evidence="1" id="KW-0472">Membrane</keyword>
<organism evidence="2 3">
    <name type="scientific">Rufibacter hautae</name>
    <dbReference type="NCBI Taxonomy" id="2595005"/>
    <lineage>
        <taxon>Bacteria</taxon>
        <taxon>Pseudomonadati</taxon>
        <taxon>Bacteroidota</taxon>
        <taxon>Cytophagia</taxon>
        <taxon>Cytophagales</taxon>
        <taxon>Hymenobacteraceae</taxon>
        <taxon>Rufibacter</taxon>
    </lineage>
</organism>
<gene>
    <name evidence="2" type="ORF">FOA19_14525</name>
</gene>
<evidence type="ECO:0008006" key="4">
    <source>
        <dbReference type="Google" id="ProtNLM"/>
    </source>
</evidence>
<name>A0A5B6TDB0_9BACT</name>
<feature type="transmembrane region" description="Helical" evidence="1">
    <location>
        <begin position="95"/>
        <end position="114"/>
    </location>
</feature>
<dbReference type="RefSeq" id="WP_149091505.1">
    <property type="nucleotide sequence ID" value="NZ_VKKY01000002.1"/>
</dbReference>
<keyword evidence="1" id="KW-0812">Transmembrane</keyword>
<evidence type="ECO:0000256" key="1">
    <source>
        <dbReference type="SAM" id="Phobius"/>
    </source>
</evidence>
<proteinExistence type="predicted"/>
<feature type="transmembrane region" description="Helical" evidence="1">
    <location>
        <begin position="66"/>
        <end position="83"/>
    </location>
</feature>
<sequence>MRKPLLIIQAIYYALTGIWPLVHMPSFLAVTGPKKEVWLVVTVGILVLAIGAALFTAAFQRQEERSAGVLGFFSAVGLGAVDVRYATHEVIRDVYLLDAVGEFMLALAWVYVFFKSRDSAGK</sequence>
<keyword evidence="1" id="KW-1133">Transmembrane helix</keyword>
<dbReference type="AlphaFoldDB" id="A0A5B6TDB0"/>
<accession>A0A5B6TDB0</accession>
<protein>
    <recommendedName>
        <fullName evidence="4">DUF4345 domain-containing protein</fullName>
    </recommendedName>
</protein>